<keyword evidence="5" id="KW-1133">Transmembrane helix</keyword>
<dbReference type="InterPro" id="IPR007182">
    <property type="entry name" value="MnhB"/>
</dbReference>
<organism evidence="9 10">
    <name type="scientific">Rhodococcus triatomae</name>
    <dbReference type="NCBI Taxonomy" id="300028"/>
    <lineage>
        <taxon>Bacteria</taxon>
        <taxon>Bacillati</taxon>
        <taxon>Actinomycetota</taxon>
        <taxon>Actinomycetes</taxon>
        <taxon>Mycobacteriales</taxon>
        <taxon>Nocardiaceae</taxon>
        <taxon>Rhodococcus</taxon>
    </lineage>
</organism>
<dbReference type="Pfam" id="PF13244">
    <property type="entry name" value="MbhD"/>
    <property type="match status" value="1"/>
</dbReference>
<feature type="domain" description="Na+/H+ antiporter MnhB subunit-related protein" evidence="7">
    <location>
        <begin position="183"/>
        <end position="294"/>
    </location>
</feature>
<evidence type="ECO:0000256" key="1">
    <source>
        <dbReference type="ARBA" id="ARBA00004651"/>
    </source>
</evidence>
<dbReference type="RefSeq" id="WP_072735958.1">
    <property type="nucleotide sequence ID" value="NZ_CP048813.1"/>
</dbReference>
<keyword evidence="6" id="KW-0472">Membrane</keyword>
<dbReference type="PANTHER" id="PTHR33932">
    <property type="entry name" value="NA(+)/H(+) ANTIPORTER SUBUNIT B"/>
    <property type="match status" value="1"/>
</dbReference>
<dbReference type="PANTHER" id="PTHR33932:SF4">
    <property type="entry name" value="NA(+)_H(+) ANTIPORTER SUBUNIT B"/>
    <property type="match status" value="1"/>
</dbReference>
<keyword evidence="10" id="KW-1185">Reference proteome</keyword>
<evidence type="ECO:0000256" key="6">
    <source>
        <dbReference type="ARBA" id="ARBA00023136"/>
    </source>
</evidence>
<dbReference type="OrthoDB" id="4962908at2"/>
<comment type="subcellular location">
    <subcellularLocation>
        <location evidence="1">Cell membrane</location>
        <topology evidence="1">Multi-pass membrane protein</topology>
    </subcellularLocation>
</comment>
<evidence type="ECO:0000313" key="10">
    <source>
        <dbReference type="Proteomes" id="UP000183263"/>
    </source>
</evidence>
<comment type="similarity">
    <text evidence="2">Belongs to the CPA3 antiporters (TC 2.A.63) subunit B family.</text>
</comment>
<evidence type="ECO:0000259" key="7">
    <source>
        <dbReference type="Pfam" id="PF04039"/>
    </source>
</evidence>
<evidence type="ECO:0000256" key="2">
    <source>
        <dbReference type="ARBA" id="ARBA00009425"/>
    </source>
</evidence>
<proteinExistence type="inferred from homology"/>
<evidence type="ECO:0000256" key="3">
    <source>
        <dbReference type="ARBA" id="ARBA00022475"/>
    </source>
</evidence>
<evidence type="ECO:0000259" key="8">
    <source>
        <dbReference type="Pfam" id="PF13244"/>
    </source>
</evidence>
<dbReference type="InterPro" id="IPR025383">
    <property type="entry name" value="MrpA_C/MbhD"/>
</dbReference>
<dbReference type="AlphaFoldDB" id="A0A1G8ACA3"/>
<dbReference type="Pfam" id="PF04039">
    <property type="entry name" value="MnhB"/>
    <property type="match status" value="1"/>
</dbReference>
<dbReference type="EMBL" id="FNDN01000001">
    <property type="protein sequence ID" value="SDH18507.1"/>
    <property type="molecule type" value="Genomic_DNA"/>
</dbReference>
<evidence type="ECO:0000256" key="5">
    <source>
        <dbReference type="ARBA" id="ARBA00022989"/>
    </source>
</evidence>
<dbReference type="Proteomes" id="UP000183263">
    <property type="component" value="Unassembled WGS sequence"/>
</dbReference>
<sequence>MIDLVLGISVLLAALAALYLPRRDAAVMMFLVLGLLIAVVWARLGAPDIAIAEAALASGVTGALLVAAVTERPRATRQPSRQVWRLGVLEAAVGGAITFFVASALLDAARGGATVPDRLGVLAGTAVDDTAVSHPITAILLDMRAYDTLLEIGVLAAAAVAAISLHRGGVLSRVEAEEDTRPVLRVFVQLATPMVLLVGCWVLVAGSTRPGGAFQAGALLTGVLILLYLGGYSRWVPTGRWLRPGAVFGLAAFLAVAVGTFVLGAGWLAMDEPWAGTVILSLEAALTVGIGVGLSALFVAGRPDAPEGVGR</sequence>
<protein>
    <submittedName>
        <fullName evidence="9">Uncharacterized MnhB-related membrane protein</fullName>
    </submittedName>
</protein>
<dbReference type="InterPro" id="IPR050622">
    <property type="entry name" value="CPA3_antiporter_subunitB"/>
</dbReference>
<name>A0A1G8ACA3_9NOCA</name>
<gene>
    <name evidence="9" type="ORF">SAMN05444695_101383</name>
</gene>
<keyword evidence="4" id="KW-0812">Transmembrane</keyword>
<feature type="domain" description="MrpA C-terminal/MbhD" evidence="8">
    <location>
        <begin position="10"/>
        <end position="74"/>
    </location>
</feature>
<dbReference type="GO" id="GO:0005886">
    <property type="term" value="C:plasma membrane"/>
    <property type="evidence" value="ECO:0007669"/>
    <property type="project" value="UniProtKB-SubCell"/>
</dbReference>
<keyword evidence="3" id="KW-1003">Cell membrane</keyword>
<evidence type="ECO:0000313" key="9">
    <source>
        <dbReference type="EMBL" id="SDH18507.1"/>
    </source>
</evidence>
<accession>A0A1G8ACA3</accession>
<reference evidence="9 10" key="1">
    <citation type="submission" date="2016-10" db="EMBL/GenBank/DDBJ databases">
        <authorList>
            <person name="de Groot N.N."/>
        </authorList>
    </citation>
    <scope>NUCLEOTIDE SEQUENCE [LARGE SCALE GENOMIC DNA]</scope>
    <source>
        <strain evidence="9 10">DSM 44892</strain>
    </source>
</reference>
<evidence type="ECO:0000256" key="4">
    <source>
        <dbReference type="ARBA" id="ARBA00022692"/>
    </source>
</evidence>